<proteinExistence type="predicted"/>
<comment type="caution">
    <text evidence="1">The sequence shown here is derived from an EMBL/GenBank/DDBJ whole genome shotgun (WGS) entry which is preliminary data.</text>
</comment>
<gene>
    <name evidence="1" type="ORF">OPV22_022355</name>
</gene>
<reference evidence="1 2" key="1">
    <citation type="submission" date="2022-12" db="EMBL/GenBank/DDBJ databases">
        <title>Chromosome-scale assembly of the Ensete ventricosum genome.</title>
        <authorList>
            <person name="Dussert Y."/>
            <person name="Stocks J."/>
            <person name="Wendawek A."/>
            <person name="Woldeyes F."/>
            <person name="Nichols R.A."/>
            <person name="Borrell J.S."/>
        </authorList>
    </citation>
    <scope>NUCLEOTIDE SEQUENCE [LARGE SCALE GENOMIC DNA]</scope>
    <source>
        <strain evidence="2">cv. Maze</strain>
        <tissue evidence="1">Seeds</tissue>
    </source>
</reference>
<organism evidence="1 2">
    <name type="scientific">Ensete ventricosum</name>
    <name type="common">Abyssinian banana</name>
    <name type="synonym">Musa ensete</name>
    <dbReference type="NCBI Taxonomy" id="4639"/>
    <lineage>
        <taxon>Eukaryota</taxon>
        <taxon>Viridiplantae</taxon>
        <taxon>Streptophyta</taxon>
        <taxon>Embryophyta</taxon>
        <taxon>Tracheophyta</taxon>
        <taxon>Spermatophyta</taxon>
        <taxon>Magnoliopsida</taxon>
        <taxon>Liliopsida</taxon>
        <taxon>Zingiberales</taxon>
        <taxon>Musaceae</taxon>
        <taxon>Ensete</taxon>
    </lineage>
</organism>
<keyword evidence="2" id="KW-1185">Reference proteome</keyword>
<sequence length="75" mass="8577">MVQAAKLSRNLVSELKQTTIFSGFGSLNENMNRRIAEFNRLEEKHKFPPHVEDDLAAVNPTRPKLDNVSFYSEAK</sequence>
<protein>
    <submittedName>
        <fullName evidence="1">Uncharacterized protein</fullName>
    </submittedName>
</protein>
<accession>A0AAV8QPQ5</accession>
<evidence type="ECO:0000313" key="1">
    <source>
        <dbReference type="EMBL" id="KAJ8478628.1"/>
    </source>
</evidence>
<dbReference type="EMBL" id="JAQQAF010000006">
    <property type="protein sequence ID" value="KAJ8478628.1"/>
    <property type="molecule type" value="Genomic_DNA"/>
</dbReference>
<dbReference type="Proteomes" id="UP001222027">
    <property type="component" value="Unassembled WGS sequence"/>
</dbReference>
<name>A0AAV8QPQ5_ENSVE</name>
<evidence type="ECO:0000313" key="2">
    <source>
        <dbReference type="Proteomes" id="UP001222027"/>
    </source>
</evidence>
<dbReference type="AlphaFoldDB" id="A0AAV8QPQ5"/>